<protein>
    <submittedName>
        <fullName evidence="1">Uncharacterized protein</fullName>
    </submittedName>
</protein>
<gene>
    <name evidence="1" type="ORF">SORBI_3001G100650</name>
</gene>
<proteinExistence type="predicted"/>
<dbReference type="Gramene" id="OQU91043">
    <property type="protein sequence ID" value="OQU91043"/>
    <property type="gene ID" value="SORBI_3001G100650"/>
</dbReference>
<evidence type="ECO:0000313" key="1">
    <source>
        <dbReference type="EMBL" id="OQU91043.1"/>
    </source>
</evidence>
<dbReference type="Proteomes" id="UP000000768">
    <property type="component" value="Chromosome 1"/>
</dbReference>
<reference evidence="2" key="2">
    <citation type="journal article" date="2018" name="Plant J.">
        <title>The Sorghum bicolor reference genome: improved assembly, gene annotations, a transcriptome atlas, and signatures of genome organization.</title>
        <authorList>
            <person name="McCormick R.F."/>
            <person name="Truong S.K."/>
            <person name="Sreedasyam A."/>
            <person name="Jenkins J."/>
            <person name="Shu S."/>
            <person name="Sims D."/>
            <person name="Kennedy M."/>
            <person name="Amirebrahimi M."/>
            <person name="Weers B.D."/>
            <person name="McKinley B."/>
            <person name="Mattison A."/>
            <person name="Morishige D.T."/>
            <person name="Grimwood J."/>
            <person name="Schmutz J."/>
            <person name="Mullet J.E."/>
        </authorList>
    </citation>
    <scope>NUCLEOTIDE SEQUENCE [LARGE SCALE GENOMIC DNA]</scope>
    <source>
        <strain evidence="2">cv. BTx623</strain>
    </source>
</reference>
<dbReference type="AlphaFoldDB" id="A0A1Z5S531"/>
<reference evidence="1 2" key="1">
    <citation type="journal article" date="2009" name="Nature">
        <title>The Sorghum bicolor genome and the diversification of grasses.</title>
        <authorList>
            <person name="Paterson A.H."/>
            <person name="Bowers J.E."/>
            <person name="Bruggmann R."/>
            <person name="Dubchak I."/>
            <person name="Grimwood J."/>
            <person name="Gundlach H."/>
            <person name="Haberer G."/>
            <person name="Hellsten U."/>
            <person name="Mitros T."/>
            <person name="Poliakov A."/>
            <person name="Schmutz J."/>
            <person name="Spannagl M."/>
            <person name="Tang H."/>
            <person name="Wang X."/>
            <person name="Wicker T."/>
            <person name="Bharti A.K."/>
            <person name="Chapman J."/>
            <person name="Feltus F.A."/>
            <person name="Gowik U."/>
            <person name="Grigoriev I.V."/>
            <person name="Lyons E."/>
            <person name="Maher C.A."/>
            <person name="Martis M."/>
            <person name="Narechania A."/>
            <person name="Otillar R.P."/>
            <person name="Penning B.W."/>
            <person name="Salamov A.A."/>
            <person name="Wang Y."/>
            <person name="Zhang L."/>
            <person name="Carpita N.C."/>
            <person name="Freeling M."/>
            <person name="Gingle A.R."/>
            <person name="Hash C.T."/>
            <person name="Keller B."/>
            <person name="Klein P."/>
            <person name="Kresovich S."/>
            <person name="McCann M.C."/>
            <person name="Ming R."/>
            <person name="Peterson D.G."/>
            <person name="Mehboob-ur-Rahman"/>
            <person name="Ware D."/>
            <person name="Westhoff P."/>
            <person name="Mayer K.F."/>
            <person name="Messing J."/>
            <person name="Rokhsar D.S."/>
        </authorList>
    </citation>
    <scope>NUCLEOTIDE SEQUENCE [LARGE SCALE GENOMIC DNA]</scope>
    <source>
        <strain evidence="2">cv. BTx623</strain>
    </source>
</reference>
<name>A0A1Z5S531_SORBI</name>
<accession>A0A1Z5S531</accession>
<sequence length="92" mass="9811">MSGGFVTQRRPFCLRLSPLGGQRRRNITCNNYPAQQLYGCACKCAPADGKRCVVHLGGFRRQRKRPCGVATGTYLGAAAKACTLAAPPAGQL</sequence>
<evidence type="ECO:0000313" key="2">
    <source>
        <dbReference type="Proteomes" id="UP000000768"/>
    </source>
</evidence>
<dbReference type="EMBL" id="CM000760">
    <property type="protein sequence ID" value="OQU91043.1"/>
    <property type="molecule type" value="Genomic_DNA"/>
</dbReference>
<organism evidence="1 2">
    <name type="scientific">Sorghum bicolor</name>
    <name type="common">Sorghum</name>
    <name type="synonym">Sorghum vulgare</name>
    <dbReference type="NCBI Taxonomy" id="4558"/>
    <lineage>
        <taxon>Eukaryota</taxon>
        <taxon>Viridiplantae</taxon>
        <taxon>Streptophyta</taxon>
        <taxon>Embryophyta</taxon>
        <taxon>Tracheophyta</taxon>
        <taxon>Spermatophyta</taxon>
        <taxon>Magnoliopsida</taxon>
        <taxon>Liliopsida</taxon>
        <taxon>Poales</taxon>
        <taxon>Poaceae</taxon>
        <taxon>PACMAD clade</taxon>
        <taxon>Panicoideae</taxon>
        <taxon>Andropogonodae</taxon>
        <taxon>Andropogoneae</taxon>
        <taxon>Sorghinae</taxon>
        <taxon>Sorghum</taxon>
    </lineage>
</organism>
<dbReference type="InParanoid" id="A0A1Z5S531"/>
<keyword evidence="2" id="KW-1185">Reference proteome</keyword>